<dbReference type="Gene3D" id="3.20.20.450">
    <property type="entry name" value="EAL domain"/>
    <property type="match status" value="1"/>
</dbReference>
<protein>
    <submittedName>
        <fullName evidence="2">Sensor domain-containing phosphodiesterase</fullName>
    </submittedName>
</protein>
<dbReference type="InterPro" id="IPR043128">
    <property type="entry name" value="Rev_trsase/Diguanyl_cyclase"/>
</dbReference>
<dbReference type="OrthoDB" id="9814202at2"/>
<dbReference type="InterPro" id="IPR035919">
    <property type="entry name" value="EAL_sf"/>
</dbReference>
<name>A0A4Q9GA14_9HYPH</name>
<proteinExistence type="predicted"/>
<dbReference type="SMART" id="SM00052">
    <property type="entry name" value="EAL"/>
    <property type="match status" value="1"/>
</dbReference>
<dbReference type="RefSeq" id="WP_131004558.1">
    <property type="nucleotide sequence ID" value="NZ_JBHSZR010000006.1"/>
</dbReference>
<dbReference type="Gene3D" id="3.30.70.270">
    <property type="match status" value="1"/>
</dbReference>
<dbReference type="InterPro" id="IPR001633">
    <property type="entry name" value="EAL_dom"/>
</dbReference>
<dbReference type="InterPro" id="IPR029016">
    <property type="entry name" value="GAF-like_dom_sf"/>
</dbReference>
<dbReference type="CDD" id="cd01948">
    <property type="entry name" value="EAL"/>
    <property type="match status" value="1"/>
</dbReference>
<dbReference type="SUPFAM" id="SSF141868">
    <property type="entry name" value="EAL domain-like"/>
    <property type="match status" value="1"/>
</dbReference>
<dbReference type="InterPro" id="IPR029787">
    <property type="entry name" value="Nucleotide_cyclase"/>
</dbReference>
<dbReference type="SMART" id="SM00065">
    <property type="entry name" value="GAF"/>
    <property type="match status" value="1"/>
</dbReference>
<dbReference type="PANTHER" id="PTHR33121:SF19">
    <property type="entry name" value="CYCLIC DI-GMP PHOSPHODIESTERASE PA2567"/>
    <property type="match status" value="1"/>
</dbReference>
<reference evidence="2 3" key="1">
    <citation type="submission" date="2019-02" db="EMBL/GenBank/DDBJ databases">
        <title>Hansschlegelia quercus sp. nov., a novel methylotrophic bacterium from buds of oak (Quercus robur L.).</title>
        <authorList>
            <person name="Agafonova N.V."/>
            <person name="Kaparullina E.N."/>
            <person name="Grouzdev D.S."/>
            <person name="Doronina N.V."/>
        </authorList>
    </citation>
    <scope>NUCLEOTIDE SEQUENCE [LARGE SCALE GENOMIC DNA]</scope>
    <source>
        <strain evidence="2 3">Dub</strain>
    </source>
</reference>
<feature type="domain" description="EAL" evidence="1">
    <location>
        <begin position="328"/>
        <end position="582"/>
    </location>
</feature>
<dbReference type="SUPFAM" id="SSF55073">
    <property type="entry name" value="Nucleotide cyclase"/>
    <property type="match status" value="1"/>
</dbReference>
<comment type="caution">
    <text evidence="2">The sequence shown here is derived from an EMBL/GenBank/DDBJ whole genome shotgun (WGS) entry which is preliminary data.</text>
</comment>
<dbReference type="GO" id="GO:0071111">
    <property type="term" value="F:cyclic-guanylate-specific phosphodiesterase activity"/>
    <property type="evidence" value="ECO:0007669"/>
    <property type="project" value="InterPro"/>
</dbReference>
<evidence type="ECO:0000313" key="2">
    <source>
        <dbReference type="EMBL" id="TBN47640.1"/>
    </source>
</evidence>
<dbReference type="Gene3D" id="3.30.450.40">
    <property type="match status" value="1"/>
</dbReference>
<dbReference type="EMBL" id="SIUB01000010">
    <property type="protein sequence ID" value="TBN47640.1"/>
    <property type="molecule type" value="Genomic_DNA"/>
</dbReference>
<accession>A0A4Q9GA14</accession>
<dbReference type="Pfam" id="PF01590">
    <property type="entry name" value="GAF"/>
    <property type="match status" value="1"/>
</dbReference>
<gene>
    <name evidence="2" type="ORF">EYR15_15915</name>
</gene>
<evidence type="ECO:0000313" key="3">
    <source>
        <dbReference type="Proteomes" id="UP000291613"/>
    </source>
</evidence>
<dbReference type="InterPro" id="IPR003018">
    <property type="entry name" value="GAF"/>
</dbReference>
<evidence type="ECO:0000259" key="1">
    <source>
        <dbReference type="PROSITE" id="PS50883"/>
    </source>
</evidence>
<dbReference type="Pfam" id="PF00563">
    <property type="entry name" value="EAL"/>
    <property type="match status" value="1"/>
</dbReference>
<dbReference type="AlphaFoldDB" id="A0A4Q9GA14"/>
<sequence length="594" mass="64100">MAQSEAARIEALRNLGILDTAPSESFDRITRMAARIFDLPVAAVSLTDSDRQWFKSRVGVDHWELPREKAPCAEVAENAEVVLIQDLLKSENYHDSPLGKSGVRFYAGAPLVTREGHGLGALCVVGPSPRSATDEEISALKDLAAMVMSQIEMQHAFGRIDPESGLPNRHQFFEDLEDLARDHAGEWRHAVVVDLLSGDDLTNLLRVAGPSALENLTARSLRAIRAALSSAKLYAVGQTQYAFVVESAEIGDVLAIVAQIRDETAGRADTIDAAFTANTTIGVAPVELGKVSARDVLRMASGASHDARDAGEAIGLYSRSLDDAHRRRFSMLEKLRRALVENAGLSLHFQPRVDLRSGGCIGAEALLRWTDPELGSVSPAEFIPLVEKTTLARSVTEWVVAAAVAQVAGWRALGIDLVVSLNISAANLVEVDFADRLIAELEKASLPSSAIEIELTESAVIANGASGFAQLDQIAAAGIRIAIDDFGTGYSSLSYLERLPADVMKIDRSFMANIGRDARTDTLVGTMITLAHDLGYRVVAEGVETIEVYDFLAEKGCDEVQGYLIARPLTPSAFVDWFKDAESRLEPEPARLSA</sequence>
<dbReference type="Proteomes" id="UP000291613">
    <property type="component" value="Unassembled WGS sequence"/>
</dbReference>
<dbReference type="InterPro" id="IPR050706">
    <property type="entry name" value="Cyclic-di-GMP_PDE-like"/>
</dbReference>
<organism evidence="2 3">
    <name type="scientific">Hansschlegelia quercus</name>
    <dbReference type="NCBI Taxonomy" id="2528245"/>
    <lineage>
        <taxon>Bacteria</taxon>
        <taxon>Pseudomonadati</taxon>
        <taxon>Pseudomonadota</taxon>
        <taxon>Alphaproteobacteria</taxon>
        <taxon>Hyphomicrobiales</taxon>
        <taxon>Methylopilaceae</taxon>
        <taxon>Hansschlegelia</taxon>
    </lineage>
</organism>
<dbReference type="PROSITE" id="PS50883">
    <property type="entry name" value="EAL"/>
    <property type="match status" value="1"/>
</dbReference>
<dbReference type="SUPFAM" id="SSF55781">
    <property type="entry name" value="GAF domain-like"/>
    <property type="match status" value="1"/>
</dbReference>
<keyword evidence="3" id="KW-1185">Reference proteome</keyword>
<dbReference type="PANTHER" id="PTHR33121">
    <property type="entry name" value="CYCLIC DI-GMP PHOSPHODIESTERASE PDEF"/>
    <property type="match status" value="1"/>
</dbReference>